<evidence type="ECO:0000313" key="2">
    <source>
        <dbReference type="Proteomes" id="UP001060085"/>
    </source>
</evidence>
<sequence>MKNRRKWSKNGSRRQKDSTYRRWQSNLLSAVGAEDGWERVTKDLLYTGEKRFSSKAIEETMKEGPNFKNRGLEDDRNHPKLLMVQCLNLEQSIAQTRRGTEQGEAKTEPTTDSKLTLELDFKSSRSFPNPIFPRASILKNTIQNNSETTYGIKLNSLQRLQGSPLVNCCFYEVPSTYNQVVGSNPSFKKQKAQTRSNVETNNTVTQH</sequence>
<accession>A0ACC0B7E2</accession>
<gene>
    <name evidence="1" type="ORF">M9H77_18417</name>
</gene>
<organism evidence="1 2">
    <name type="scientific">Catharanthus roseus</name>
    <name type="common">Madagascar periwinkle</name>
    <name type="synonym">Vinca rosea</name>
    <dbReference type="NCBI Taxonomy" id="4058"/>
    <lineage>
        <taxon>Eukaryota</taxon>
        <taxon>Viridiplantae</taxon>
        <taxon>Streptophyta</taxon>
        <taxon>Embryophyta</taxon>
        <taxon>Tracheophyta</taxon>
        <taxon>Spermatophyta</taxon>
        <taxon>Magnoliopsida</taxon>
        <taxon>eudicotyledons</taxon>
        <taxon>Gunneridae</taxon>
        <taxon>Pentapetalae</taxon>
        <taxon>asterids</taxon>
        <taxon>lamiids</taxon>
        <taxon>Gentianales</taxon>
        <taxon>Apocynaceae</taxon>
        <taxon>Rauvolfioideae</taxon>
        <taxon>Vinceae</taxon>
        <taxon>Catharanthinae</taxon>
        <taxon>Catharanthus</taxon>
    </lineage>
</organism>
<dbReference type="Proteomes" id="UP001060085">
    <property type="component" value="Linkage Group LG04"/>
</dbReference>
<evidence type="ECO:0000313" key="1">
    <source>
        <dbReference type="EMBL" id="KAI5668564.1"/>
    </source>
</evidence>
<proteinExistence type="predicted"/>
<reference evidence="2" key="1">
    <citation type="journal article" date="2023" name="Nat. Plants">
        <title>Single-cell RNA sequencing provides a high-resolution roadmap for understanding the multicellular compartmentation of specialized metabolism.</title>
        <authorList>
            <person name="Sun S."/>
            <person name="Shen X."/>
            <person name="Li Y."/>
            <person name="Li Y."/>
            <person name="Wang S."/>
            <person name="Li R."/>
            <person name="Zhang H."/>
            <person name="Shen G."/>
            <person name="Guo B."/>
            <person name="Wei J."/>
            <person name="Xu J."/>
            <person name="St-Pierre B."/>
            <person name="Chen S."/>
            <person name="Sun C."/>
        </authorList>
    </citation>
    <scope>NUCLEOTIDE SEQUENCE [LARGE SCALE GENOMIC DNA]</scope>
</reference>
<name>A0ACC0B7E2_CATRO</name>
<keyword evidence="2" id="KW-1185">Reference proteome</keyword>
<dbReference type="EMBL" id="CM044704">
    <property type="protein sequence ID" value="KAI5668564.1"/>
    <property type="molecule type" value="Genomic_DNA"/>
</dbReference>
<comment type="caution">
    <text evidence="1">The sequence shown here is derived from an EMBL/GenBank/DDBJ whole genome shotgun (WGS) entry which is preliminary data.</text>
</comment>
<protein>
    <submittedName>
        <fullName evidence="1">Uncharacterized protein</fullName>
    </submittedName>
</protein>